<protein>
    <recommendedName>
        <fullName evidence="4">Mce-associated membrane protein</fullName>
    </recommendedName>
</protein>
<gene>
    <name evidence="2" type="ORF">BJ989_003381</name>
</gene>
<keyword evidence="3" id="KW-1185">Reference proteome</keyword>
<evidence type="ECO:0008006" key="4">
    <source>
        <dbReference type="Google" id="ProtNLM"/>
    </source>
</evidence>
<feature type="non-terminal residue" evidence="2">
    <location>
        <position position="1"/>
    </location>
</feature>
<reference evidence="2 3" key="1">
    <citation type="submission" date="2020-07" db="EMBL/GenBank/DDBJ databases">
        <title>Sequencing the genomes of 1000 actinobacteria strains.</title>
        <authorList>
            <person name="Klenk H.-P."/>
        </authorList>
    </citation>
    <scope>NUCLEOTIDE SEQUENCE [LARGE SCALE GENOMIC DNA]</scope>
    <source>
        <strain evidence="2 3">DSM 24552</strain>
    </source>
</reference>
<evidence type="ECO:0000256" key="1">
    <source>
        <dbReference type="SAM" id="MobiDB-lite"/>
    </source>
</evidence>
<evidence type="ECO:0000313" key="3">
    <source>
        <dbReference type="Proteomes" id="UP000544110"/>
    </source>
</evidence>
<organism evidence="2 3">
    <name type="scientific">Nocardioides perillae</name>
    <dbReference type="NCBI Taxonomy" id="1119534"/>
    <lineage>
        <taxon>Bacteria</taxon>
        <taxon>Bacillati</taxon>
        <taxon>Actinomycetota</taxon>
        <taxon>Actinomycetes</taxon>
        <taxon>Propionibacteriales</taxon>
        <taxon>Nocardioidaceae</taxon>
        <taxon>Nocardioides</taxon>
    </lineage>
</organism>
<feature type="region of interest" description="Disordered" evidence="1">
    <location>
        <begin position="78"/>
        <end position="125"/>
    </location>
</feature>
<proteinExistence type="predicted"/>
<dbReference type="Proteomes" id="UP000544110">
    <property type="component" value="Unassembled WGS sequence"/>
</dbReference>
<dbReference type="EMBL" id="JACCAC010000001">
    <property type="protein sequence ID" value="NYG57077.1"/>
    <property type="molecule type" value="Genomic_DNA"/>
</dbReference>
<feature type="compositionally biased region" description="Low complexity" evidence="1">
    <location>
        <begin position="95"/>
        <end position="111"/>
    </location>
</feature>
<dbReference type="AlphaFoldDB" id="A0A7Y9RYH7"/>
<name>A0A7Y9RYH7_9ACTN</name>
<sequence length="125" mass="12557">VVVAEQLVAQQQAERDAEVFGTGVATLDEDSATALVAGAFTNTVGGEAGAPFPVYLRLQLVLVDGEWLVDDFGSAVADEEAGGGLPGEDAPVPAPGTEPGAEPSAEPSAPSDLQTDIQPQEGATP</sequence>
<comment type="caution">
    <text evidence="2">The sequence shown here is derived from an EMBL/GenBank/DDBJ whole genome shotgun (WGS) entry which is preliminary data.</text>
</comment>
<accession>A0A7Y9RYH7</accession>
<evidence type="ECO:0000313" key="2">
    <source>
        <dbReference type="EMBL" id="NYG57077.1"/>
    </source>
</evidence>
<feature type="compositionally biased region" description="Polar residues" evidence="1">
    <location>
        <begin position="112"/>
        <end position="125"/>
    </location>
</feature>
<dbReference type="RefSeq" id="WP_218848859.1">
    <property type="nucleotide sequence ID" value="NZ_JACCAC010000001.1"/>
</dbReference>